<comment type="caution">
    <text evidence="2">The sequence shown here is derived from an EMBL/GenBank/DDBJ whole genome shotgun (WGS) entry which is preliminary data.</text>
</comment>
<keyword evidence="1" id="KW-0472">Membrane</keyword>
<evidence type="ECO:0000313" key="2">
    <source>
        <dbReference type="EMBL" id="MBR8646205.1"/>
    </source>
</evidence>
<feature type="transmembrane region" description="Helical" evidence="1">
    <location>
        <begin position="36"/>
        <end position="56"/>
    </location>
</feature>
<keyword evidence="1" id="KW-1133">Transmembrane helix</keyword>
<dbReference type="EMBL" id="JAGTPW010000078">
    <property type="protein sequence ID" value="MBR8646205.1"/>
    <property type="molecule type" value="Genomic_DNA"/>
</dbReference>
<reference evidence="2" key="1">
    <citation type="submission" date="2021-04" db="EMBL/GenBank/DDBJ databases">
        <title>Whole genome sequencing of Enterococci isolates from hospitalized patients.</title>
        <authorList>
            <person name="Ogoti B.M."/>
            <person name="Onyambu F.G."/>
        </authorList>
    </citation>
    <scope>NUCLEOTIDE SEQUENCE</scope>
    <source>
        <strain evidence="2">242</strain>
    </source>
</reference>
<keyword evidence="1" id="KW-0812">Transmembrane</keyword>
<proteinExistence type="predicted"/>
<feature type="transmembrane region" description="Helical" evidence="1">
    <location>
        <begin position="68"/>
        <end position="87"/>
    </location>
</feature>
<sequence>MSTVIGILGYINNESIMRFFGANDTTLPFAMQFGEYVWIAFPFQVLALILGILTILDERPALSMISWLGGGILAAIIELILFIHSILE</sequence>
<dbReference type="AlphaFoldDB" id="A0A941FL79"/>
<gene>
    <name evidence="2" type="ORF">KEH51_27520</name>
</gene>
<dbReference type="Proteomes" id="UP000680045">
    <property type="component" value="Unassembled WGS sequence"/>
</dbReference>
<organism evidence="2 3">
    <name type="scientific">Peribacillus frigoritolerans</name>
    <dbReference type="NCBI Taxonomy" id="450367"/>
    <lineage>
        <taxon>Bacteria</taxon>
        <taxon>Bacillati</taxon>
        <taxon>Bacillota</taxon>
        <taxon>Bacilli</taxon>
        <taxon>Bacillales</taxon>
        <taxon>Bacillaceae</taxon>
        <taxon>Peribacillus</taxon>
    </lineage>
</organism>
<accession>A0A941FL79</accession>
<protein>
    <submittedName>
        <fullName evidence="2">Uncharacterized protein</fullName>
    </submittedName>
</protein>
<evidence type="ECO:0000256" key="1">
    <source>
        <dbReference type="SAM" id="Phobius"/>
    </source>
</evidence>
<name>A0A941FL79_9BACI</name>
<evidence type="ECO:0000313" key="3">
    <source>
        <dbReference type="Proteomes" id="UP000680045"/>
    </source>
</evidence>